<reference evidence="1 2" key="1">
    <citation type="submission" date="2019-02" db="EMBL/GenBank/DDBJ databases">
        <title>Emended description of the genus Rhodopseudomonas and description of Rhodopseudomonas albus sp. nov., a non-phototrophic, heavy-metal-tolerant bacterium isolated from garden soil.</title>
        <authorList>
            <person name="Bao Z."/>
            <person name="Cao W.W."/>
            <person name="Sato Y."/>
            <person name="Nishizawa T."/>
            <person name="Zhao J."/>
            <person name="Guo Y."/>
            <person name="Ohta H."/>
        </authorList>
    </citation>
    <scope>NUCLEOTIDE SEQUENCE [LARGE SCALE GENOMIC DNA]</scope>
    <source>
        <strain evidence="1 2">SK50-23</strain>
    </source>
</reference>
<dbReference type="Proteomes" id="UP000682843">
    <property type="component" value="Chromosome"/>
</dbReference>
<accession>A0ABX8AAY2</accession>
<organism evidence="1 2">
    <name type="scientific">Tardiphaga alba</name>
    <dbReference type="NCBI Taxonomy" id="340268"/>
    <lineage>
        <taxon>Bacteria</taxon>
        <taxon>Pseudomonadati</taxon>
        <taxon>Pseudomonadota</taxon>
        <taxon>Alphaproteobacteria</taxon>
        <taxon>Hyphomicrobiales</taxon>
        <taxon>Nitrobacteraceae</taxon>
        <taxon>Tardiphaga</taxon>
    </lineage>
</organism>
<sequence>MSDDEIEIEAYPLRSYQLIPDPNRPDVVALALETELGHSLYLASRAVLEDLGRDLLDRASKMPEHKTAS</sequence>
<name>A0ABX8AAY2_9BRAD</name>
<evidence type="ECO:0000313" key="1">
    <source>
        <dbReference type="EMBL" id="QUS40637.1"/>
    </source>
</evidence>
<dbReference type="RefSeq" id="WP_211909223.1">
    <property type="nucleotide sequence ID" value="NZ_CP036498.1"/>
</dbReference>
<gene>
    <name evidence="1" type="ORF">RPMA_18700</name>
</gene>
<dbReference type="EMBL" id="CP036498">
    <property type="protein sequence ID" value="QUS40637.1"/>
    <property type="molecule type" value="Genomic_DNA"/>
</dbReference>
<proteinExistence type="predicted"/>
<protein>
    <submittedName>
        <fullName evidence="1">Uncharacterized protein</fullName>
    </submittedName>
</protein>
<keyword evidence="2" id="KW-1185">Reference proteome</keyword>
<evidence type="ECO:0000313" key="2">
    <source>
        <dbReference type="Proteomes" id="UP000682843"/>
    </source>
</evidence>